<dbReference type="Proteomes" id="UP000054826">
    <property type="component" value="Unassembled WGS sequence"/>
</dbReference>
<dbReference type="EMBL" id="JYDV01001651">
    <property type="protein sequence ID" value="KRY99006.1"/>
    <property type="molecule type" value="Genomic_DNA"/>
</dbReference>
<reference evidence="1 2" key="1">
    <citation type="submission" date="2015-01" db="EMBL/GenBank/DDBJ databases">
        <title>Evolution of Trichinella species and genotypes.</title>
        <authorList>
            <person name="Korhonen P.K."/>
            <person name="Edoardo P."/>
            <person name="Giuseppe L.R."/>
            <person name="Gasser R.B."/>
        </authorList>
    </citation>
    <scope>NUCLEOTIDE SEQUENCE [LARGE SCALE GENOMIC DNA]</scope>
    <source>
        <strain evidence="1">ISS176</strain>
    </source>
</reference>
<evidence type="ECO:0000313" key="2">
    <source>
        <dbReference type="Proteomes" id="UP000054826"/>
    </source>
</evidence>
<organism evidence="1 2">
    <name type="scientific">Trichinella pseudospiralis</name>
    <name type="common">Parasitic roundworm</name>
    <dbReference type="NCBI Taxonomy" id="6337"/>
    <lineage>
        <taxon>Eukaryota</taxon>
        <taxon>Metazoa</taxon>
        <taxon>Ecdysozoa</taxon>
        <taxon>Nematoda</taxon>
        <taxon>Enoplea</taxon>
        <taxon>Dorylaimia</taxon>
        <taxon>Trichinellida</taxon>
        <taxon>Trichinellidae</taxon>
        <taxon>Trichinella</taxon>
    </lineage>
</organism>
<evidence type="ECO:0000313" key="1">
    <source>
        <dbReference type="EMBL" id="KRY99006.1"/>
    </source>
</evidence>
<proteinExistence type="predicted"/>
<dbReference type="AlphaFoldDB" id="A0A0V1GLD7"/>
<sequence>MVFSKISPQTMHKLPSLFKISRDMFNYEGRE</sequence>
<gene>
    <name evidence="1" type="ORF">T4C_4419</name>
</gene>
<accession>A0A0V1GLD7</accession>
<protein>
    <submittedName>
        <fullName evidence="1">Uncharacterized protein</fullName>
    </submittedName>
</protein>
<comment type="caution">
    <text evidence="1">The sequence shown here is derived from an EMBL/GenBank/DDBJ whole genome shotgun (WGS) entry which is preliminary data.</text>
</comment>
<name>A0A0V1GLD7_TRIPS</name>